<dbReference type="EMBL" id="FNKX01000001">
    <property type="protein sequence ID" value="SDR18140.1"/>
    <property type="molecule type" value="Genomic_DNA"/>
</dbReference>
<evidence type="ECO:0000259" key="1">
    <source>
        <dbReference type="Pfam" id="PF03869"/>
    </source>
</evidence>
<keyword evidence="3" id="KW-1185">Reference proteome</keyword>
<dbReference type="RefSeq" id="WP_167368647.1">
    <property type="nucleotide sequence ID" value="NZ_FNKX01000001.1"/>
</dbReference>
<dbReference type="InterPro" id="IPR005569">
    <property type="entry name" value="Arc_DNA-bd_dom"/>
</dbReference>
<name>A0A1H1GY98_9BURK</name>
<sequence length="63" mass="7063">MRNTEVAGFQLRLNRAVKERLTNEAQRNFRSLNNEINVRLIASLEKENARPVAAGQASDAVNP</sequence>
<protein>
    <submittedName>
        <fullName evidence="2">Arc-like DNA binding domain-containing protein</fullName>
    </submittedName>
</protein>
<accession>A0A1H1GY98</accession>
<dbReference type="STRING" id="157910.SAMN05445850_3155"/>
<evidence type="ECO:0000313" key="2">
    <source>
        <dbReference type="EMBL" id="SDR18140.1"/>
    </source>
</evidence>
<organism evidence="2 3">
    <name type="scientific">Paraburkholderia tuberum</name>
    <dbReference type="NCBI Taxonomy" id="157910"/>
    <lineage>
        <taxon>Bacteria</taxon>
        <taxon>Pseudomonadati</taxon>
        <taxon>Pseudomonadota</taxon>
        <taxon>Betaproteobacteria</taxon>
        <taxon>Burkholderiales</taxon>
        <taxon>Burkholderiaceae</taxon>
        <taxon>Paraburkholderia</taxon>
    </lineage>
</organism>
<dbReference type="GO" id="GO:0003677">
    <property type="term" value="F:DNA binding"/>
    <property type="evidence" value="ECO:0007669"/>
    <property type="project" value="InterPro"/>
</dbReference>
<dbReference type="InterPro" id="IPR013321">
    <property type="entry name" value="Arc_rbn_hlx_hlx"/>
</dbReference>
<dbReference type="SUPFAM" id="SSF47598">
    <property type="entry name" value="Ribbon-helix-helix"/>
    <property type="match status" value="1"/>
</dbReference>
<feature type="domain" description="Arc-like DNA binding" evidence="1">
    <location>
        <begin position="9"/>
        <end position="48"/>
    </location>
</feature>
<dbReference type="Gene3D" id="1.10.1220.10">
    <property type="entry name" value="Met repressor-like"/>
    <property type="match status" value="1"/>
</dbReference>
<dbReference type="AlphaFoldDB" id="A0A1H1GY98"/>
<proteinExistence type="predicted"/>
<gene>
    <name evidence="2" type="ORF">SAMN05445850_3155</name>
</gene>
<dbReference type="InterPro" id="IPR010985">
    <property type="entry name" value="Ribbon_hlx_hlx"/>
</dbReference>
<dbReference type="Proteomes" id="UP000199365">
    <property type="component" value="Unassembled WGS sequence"/>
</dbReference>
<reference evidence="3" key="1">
    <citation type="submission" date="2016-10" db="EMBL/GenBank/DDBJ databases">
        <authorList>
            <person name="Varghese N."/>
            <person name="Submissions S."/>
        </authorList>
    </citation>
    <scope>NUCLEOTIDE SEQUENCE [LARGE SCALE GENOMIC DNA]</scope>
    <source>
        <strain evidence="3">DUS833</strain>
    </source>
</reference>
<dbReference type="Pfam" id="PF03869">
    <property type="entry name" value="Arc"/>
    <property type="match status" value="1"/>
</dbReference>
<dbReference type="GO" id="GO:0006355">
    <property type="term" value="P:regulation of DNA-templated transcription"/>
    <property type="evidence" value="ECO:0007669"/>
    <property type="project" value="InterPro"/>
</dbReference>
<evidence type="ECO:0000313" key="3">
    <source>
        <dbReference type="Proteomes" id="UP000199365"/>
    </source>
</evidence>